<evidence type="ECO:0000256" key="4">
    <source>
        <dbReference type="PROSITE-ProRule" id="PRU00335"/>
    </source>
</evidence>
<dbReference type="RefSeq" id="WP_073122390.1">
    <property type="nucleotide sequence ID" value="NZ_FQXQ01000007.1"/>
</dbReference>
<dbReference type="PROSITE" id="PS50977">
    <property type="entry name" value="HTH_TETR_2"/>
    <property type="match status" value="1"/>
</dbReference>
<sequence>MKDKILATATSMFLDLGFKSVTMDDISNALGISKKTVYTHFKNKNKLVEATTLNIFNNILQGISAIENKKQNSIEELFEIKELMMNNSSTKNHSSICQLQKFFPEIHCKMKKKHQEAMTKCVTQNIERGILEGYYRKNLNIDFVVKIHFAGIEGVKEMANHINELENKSNLATEYLEYHTRAIATEKGIKTLNQILNNTKK</sequence>
<dbReference type="STRING" id="1195760.SAMN05444281_2684"/>
<protein>
    <submittedName>
        <fullName evidence="6">Transcriptional regulator, TetR family</fullName>
    </submittedName>
</protein>
<dbReference type="InterPro" id="IPR001647">
    <property type="entry name" value="HTH_TetR"/>
</dbReference>
<evidence type="ECO:0000259" key="5">
    <source>
        <dbReference type="PROSITE" id="PS50977"/>
    </source>
</evidence>
<dbReference type="PANTHER" id="PTHR43479">
    <property type="entry name" value="ACREF/ENVCD OPERON REPRESSOR-RELATED"/>
    <property type="match status" value="1"/>
</dbReference>
<dbReference type="GO" id="GO:0003677">
    <property type="term" value="F:DNA binding"/>
    <property type="evidence" value="ECO:0007669"/>
    <property type="project" value="UniProtKB-UniRule"/>
</dbReference>
<evidence type="ECO:0000313" key="7">
    <source>
        <dbReference type="Proteomes" id="UP000184109"/>
    </source>
</evidence>
<dbReference type="Pfam" id="PF00440">
    <property type="entry name" value="TetR_N"/>
    <property type="match status" value="1"/>
</dbReference>
<organism evidence="6 7">
    <name type="scientific">Wenyingzhuangia marina</name>
    <dbReference type="NCBI Taxonomy" id="1195760"/>
    <lineage>
        <taxon>Bacteria</taxon>
        <taxon>Pseudomonadati</taxon>
        <taxon>Bacteroidota</taxon>
        <taxon>Flavobacteriia</taxon>
        <taxon>Flavobacteriales</taxon>
        <taxon>Flavobacteriaceae</taxon>
        <taxon>Wenyingzhuangia</taxon>
    </lineage>
</organism>
<dbReference type="SUPFAM" id="SSF46689">
    <property type="entry name" value="Homeodomain-like"/>
    <property type="match status" value="1"/>
</dbReference>
<dbReference type="EMBL" id="FQXQ01000007">
    <property type="protein sequence ID" value="SHH91533.1"/>
    <property type="molecule type" value="Genomic_DNA"/>
</dbReference>
<dbReference type="PRINTS" id="PR00455">
    <property type="entry name" value="HTHTETR"/>
</dbReference>
<feature type="DNA-binding region" description="H-T-H motif" evidence="4">
    <location>
        <begin position="22"/>
        <end position="41"/>
    </location>
</feature>
<accession>A0A1M5WX82</accession>
<name>A0A1M5WX82_9FLAO</name>
<dbReference type="Gene3D" id="1.10.357.10">
    <property type="entry name" value="Tetracycline Repressor, domain 2"/>
    <property type="match status" value="1"/>
</dbReference>
<evidence type="ECO:0000313" key="6">
    <source>
        <dbReference type="EMBL" id="SHH91533.1"/>
    </source>
</evidence>
<dbReference type="FunFam" id="1.10.10.60:FF:000141">
    <property type="entry name" value="TetR family transcriptional regulator"/>
    <property type="match status" value="1"/>
</dbReference>
<dbReference type="InterPro" id="IPR009057">
    <property type="entry name" value="Homeodomain-like_sf"/>
</dbReference>
<dbReference type="InterPro" id="IPR050624">
    <property type="entry name" value="HTH-type_Tx_Regulator"/>
</dbReference>
<keyword evidence="1" id="KW-0805">Transcription regulation</keyword>
<evidence type="ECO:0000256" key="2">
    <source>
        <dbReference type="ARBA" id="ARBA00023125"/>
    </source>
</evidence>
<dbReference type="Proteomes" id="UP000184109">
    <property type="component" value="Unassembled WGS sequence"/>
</dbReference>
<keyword evidence="2 4" id="KW-0238">DNA-binding</keyword>
<proteinExistence type="predicted"/>
<keyword evidence="7" id="KW-1185">Reference proteome</keyword>
<dbReference type="OrthoDB" id="881297at2"/>
<keyword evidence="3" id="KW-0804">Transcription</keyword>
<gene>
    <name evidence="6" type="ORF">SAMN05444281_2684</name>
</gene>
<evidence type="ECO:0000256" key="1">
    <source>
        <dbReference type="ARBA" id="ARBA00023015"/>
    </source>
</evidence>
<evidence type="ECO:0000256" key="3">
    <source>
        <dbReference type="ARBA" id="ARBA00023163"/>
    </source>
</evidence>
<feature type="domain" description="HTH tetR-type" evidence="5">
    <location>
        <begin position="1"/>
        <end position="59"/>
    </location>
</feature>
<dbReference type="AlphaFoldDB" id="A0A1M5WX82"/>
<reference evidence="7" key="1">
    <citation type="submission" date="2016-11" db="EMBL/GenBank/DDBJ databases">
        <authorList>
            <person name="Varghese N."/>
            <person name="Submissions S."/>
        </authorList>
    </citation>
    <scope>NUCLEOTIDE SEQUENCE [LARGE SCALE GENOMIC DNA]</scope>
    <source>
        <strain evidence="7">DSM 100572</strain>
    </source>
</reference>
<dbReference type="PANTHER" id="PTHR43479:SF11">
    <property type="entry name" value="ACREF_ENVCD OPERON REPRESSOR-RELATED"/>
    <property type="match status" value="1"/>
</dbReference>